<dbReference type="Gene3D" id="3.40.50.300">
    <property type="entry name" value="P-loop containing nucleotide triphosphate hydrolases"/>
    <property type="match status" value="1"/>
</dbReference>
<feature type="domain" description="Hda lid" evidence="3">
    <location>
        <begin position="197"/>
        <end position="242"/>
    </location>
</feature>
<evidence type="ECO:0000259" key="2">
    <source>
        <dbReference type="Pfam" id="PF00308"/>
    </source>
</evidence>
<organism evidence="4 5">
    <name type="scientific">Gluconobacter sphaericus NBRC 12467</name>
    <dbReference type="NCBI Taxonomy" id="1307951"/>
    <lineage>
        <taxon>Bacteria</taxon>
        <taxon>Pseudomonadati</taxon>
        <taxon>Pseudomonadota</taxon>
        <taxon>Alphaproteobacteria</taxon>
        <taxon>Acetobacterales</taxon>
        <taxon>Acetobacteraceae</taxon>
        <taxon>Gluconobacter</taxon>
    </lineage>
</organism>
<accession>A0AA37SG91</accession>
<dbReference type="PANTHER" id="PTHR30050:SF5">
    <property type="entry name" value="DNAA REGULATORY INACTIVATOR HDA"/>
    <property type="match status" value="1"/>
</dbReference>
<dbReference type="SUPFAM" id="SSF52540">
    <property type="entry name" value="P-loop containing nucleoside triphosphate hydrolases"/>
    <property type="match status" value="1"/>
</dbReference>
<evidence type="ECO:0000313" key="4">
    <source>
        <dbReference type="EMBL" id="GLQ83733.1"/>
    </source>
</evidence>
<dbReference type="Proteomes" id="UP001156708">
    <property type="component" value="Unassembled WGS sequence"/>
</dbReference>
<evidence type="ECO:0000256" key="1">
    <source>
        <dbReference type="SAM" id="MobiDB-lite"/>
    </source>
</evidence>
<dbReference type="AlphaFoldDB" id="A0AA37SG91"/>
<name>A0AA37SG91_9PROT</name>
<dbReference type="Pfam" id="PF22688">
    <property type="entry name" value="Hda_lid"/>
    <property type="match status" value="1"/>
</dbReference>
<comment type="caution">
    <text evidence="4">The sequence shown here is derived from an EMBL/GenBank/DDBJ whole genome shotgun (WGS) entry which is preliminary data.</text>
</comment>
<dbReference type="GO" id="GO:0006270">
    <property type="term" value="P:DNA replication initiation"/>
    <property type="evidence" value="ECO:0007669"/>
    <property type="project" value="TreeGrafter"/>
</dbReference>
<sequence>MTKRDTGRATNGDAVPESGAVGREYHQVRPEGRPAVQMAFPLRRVTAMTSERFINGPSNAAARAWLARSQWPDGRLWLWGPSGTGKTHLLTAWAHEHDATVLDARLFSTSSAGGRIRVQGNLAIDNADSPGDEATMLHLLNDAFSQGDRVLMAGRLPPSRSHFMLPDLASRLRATATTATGEPEDDLRATLLLSLLADRQLVVSQTVTEWLWRHLPRTGNALVSAVERLDEAALARKQPITRALAMEMLPDLLTPEGEASWE</sequence>
<evidence type="ECO:0000313" key="5">
    <source>
        <dbReference type="Proteomes" id="UP001156708"/>
    </source>
</evidence>
<dbReference type="Gene3D" id="1.10.8.60">
    <property type="match status" value="1"/>
</dbReference>
<reference evidence="5" key="1">
    <citation type="journal article" date="2019" name="Int. J. Syst. Evol. Microbiol.">
        <title>The Global Catalogue of Microorganisms (GCM) 10K type strain sequencing project: providing services to taxonomists for standard genome sequencing and annotation.</title>
        <authorList>
            <consortium name="The Broad Institute Genomics Platform"/>
            <consortium name="The Broad Institute Genome Sequencing Center for Infectious Disease"/>
            <person name="Wu L."/>
            <person name="Ma J."/>
        </authorList>
    </citation>
    <scope>NUCLEOTIDE SEQUENCE [LARGE SCALE GENOMIC DNA]</scope>
    <source>
        <strain evidence="5">NBRC 12467</strain>
    </source>
</reference>
<dbReference type="InterPro" id="IPR013317">
    <property type="entry name" value="DnaA_dom"/>
</dbReference>
<gene>
    <name evidence="4" type="ORF">GCM10007872_06410</name>
</gene>
<dbReference type="EMBL" id="BSNZ01000003">
    <property type="protein sequence ID" value="GLQ83733.1"/>
    <property type="molecule type" value="Genomic_DNA"/>
</dbReference>
<feature type="compositionally biased region" description="Basic and acidic residues" evidence="1">
    <location>
        <begin position="23"/>
        <end position="32"/>
    </location>
</feature>
<dbReference type="PANTHER" id="PTHR30050">
    <property type="entry name" value="CHROMOSOMAL REPLICATION INITIATOR PROTEIN DNAA"/>
    <property type="match status" value="1"/>
</dbReference>
<dbReference type="GO" id="GO:0005886">
    <property type="term" value="C:plasma membrane"/>
    <property type="evidence" value="ECO:0007669"/>
    <property type="project" value="TreeGrafter"/>
</dbReference>
<keyword evidence="5" id="KW-1185">Reference proteome</keyword>
<dbReference type="InterPro" id="IPR055199">
    <property type="entry name" value="Hda_lid"/>
</dbReference>
<feature type="domain" description="Chromosomal replication initiator protein DnaA ATPAse" evidence="2">
    <location>
        <begin position="48"/>
        <end position="106"/>
    </location>
</feature>
<protein>
    <submittedName>
        <fullName evidence="4">Chromosomal replication initiator protein DnaA</fullName>
    </submittedName>
</protein>
<dbReference type="Pfam" id="PF00308">
    <property type="entry name" value="Bac_DnaA"/>
    <property type="match status" value="1"/>
</dbReference>
<proteinExistence type="predicted"/>
<dbReference type="InterPro" id="IPR027417">
    <property type="entry name" value="P-loop_NTPase"/>
</dbReference>
<evidence type="ECO:0000259" key="3">
    <source>
        <dbReference type="Pfam" id="PF22688"/>
    </source>
</evidence>
<feature type="region of interest" description="Disordered" evidence="1">
    <location>
        <begin position="1"/>
        <end position="32"/>
    </location>
</feature>
<dbReference type="GO" id="GO:0003688">
    <property type="term" value="F:DNA replication origin binding"/>
    <property type="evidence" value="ECO:0007669"/>
    <property type="project" value="TreeGrafter"/>
</dbReference>